<protein>
    <submittedName>
        <fullName evidence="2">Uncharacterized protein</fullName>
    </submittedName>
</protein>
<keyword evidence="1" id="KW-1133">Transmembrane helix</keyword>
<gene>
    <name evidence="2" type="ORF">BP5796_12409</name>
</gene>
<keyword evidence="1" id="KW-0472">Membrane</keyword>
<feature type="transmembrane region" description="Helical" evidence="1">
    <location>
        <begin position="103"/>
        <end position="125"/>
    </location>
</feature>
<comment type="caution">
    <text evidence="2">The sequence shown here is derived from an EMBL/GenBank/DDBJ whole genome shotgun (WGS) entry which is preliminary data.</text>
</comment>
<proteinExistence type="predicted"/>
<dbReference type="EMBL" id="PDLN01000021">
    <property type="protein sequence ID" value="RDW58479.1"/>
    <property type="molecule type" value="Genomic_DNA"/>
</dbReference>
<dbReference type="AlphaFoldDB" id="A0A3D8Q9K3"/>
<sequence>MTNLEEPQSLPFMHREEDQHVSKQNEVINIQSLPNDVYYDTKSTGESRSKKWTIYTSIIISSVVVPLIGLTIWLARTEFKERRFNTFSGDVVGGRLTQPQAKAIDVICSAVLAPAIMAALNFFWFAVARVSTVNERHTRKAGLPLAALIGVSQSFSGSYNVFLLNNLRKGRSWRFLMLAGMLLLSALAKTALSNLIAYEAYSHIALPTNVGSLRYLSDLAVNRQLQRIGLTTEATSVFDFSTQQQSSVANQITGLLTGLSFANATSSLTDEAYIGVNATSAAMSSLPSDIVSLNNVPGFRLTVDCTPDTPTMFSVVSSSQYVTKMSATWEYKVAAGYTSNAYDAYFASSIDELQNSYTELYPFAAFLDYNSTEVFLSFMYSGFGIINDTVPVTSSYGDIYTLTQNMTSYGFSSTKATMKLWGLRCWLNRQEGLLNYTRTSSLDWQINASSFSNETRKATSLLTPWQSNLMYRAPQSTVAGIAPALAQSAAKSDSDLAVIGDPLNATDFKILALNYLYASGEAQRMTYEVAATNTSNDEPNFFYDVTGQISEQKYRITYIPIILLIGLLALVIAAALPAAMTMYVSKTLSARTFRDVDAVRLLVDAADGLHEEAKDISNLGLGNGDMEKWVDGCKVEYQQTIVDGETRFKLRPVNKLE</sequence>
<feature type="transmembrane region" description="Helical" evidence="1">
    <location>
        <begin position="52"/>
        <end position="75"/>
    </location>
</feature>
<evidence type="ECO:0000313" key="2">
    <source>
        <dbReference type="EMBL" id="RDW58479.1"/>
    </source>
</evidence>
<name>A0A3D8Q9K3_9HELO</name>
<keyword evidence="1" id="KW-0812">Transmembrane</keyword>
<feature type="transmembrane region" description="Helical" evidence="1">
    <location>
        <begin position="175"/>
        <end position="198"/>
    </location>
</feature>
<feature type="transmembrane region" description="Helical" evidence="1">
    <location>
        <begin position="145"/>
        <end position="163"/>
    </location>
</feature>
<keyword evidence="3" id="KW-1185">Reference proteome</keyword>
<feature type="transmembrane region" description="Helical" evidence="1">
    <location>
        <begin position="558"/>
        <end position="584"/>
    </location>
</feature>
<accession>A0A3D8Q9K3</accession>
<evidence type="ECO:0000313" key="3">
    <source>
        <dbReference type="Proteomes" id="UP000256328"/>
    </source>
</evidence>
<dbReference type="OrthoDB" id="3792378at2759"/>
<organism evidence="2 3">
    <name type="scientific">Coleophoma crateriformis</name>
    <dbReference type="NCBI Taxonomy" id="565419"/>
    <lineage>
        <taxon>Eukaryota</taxon>
        <taxon>Fungi</taxon>
        <taxon>Dikarya</taxon>
        <taxon>Ascomycota</taxon>
        <taxon>Pezizomycotina</taxon>
        <taxon>Leotiomycetes</taxon>
        <taxon>Helotiales</taxon>
        <taxon>Dermateaceae</taxon>
        <taxon>Coleophoma</taxon>
    </lineage>
</organism>
<evidence type="ECO:0000256" key="1">
    <source>
        <dbReference type="SAM" id="Phobius"/>
    </source>
</evidence>
<reference evidence="2 3" key="1">
    <citation type="journal article" date="2018" name="IMA Fungus">
        <title>IMA Genome-F 9: Draft genome sequence of Annulohypoxylon stygium, Aspergillus mulundensis, Berkeleyomyces basicola (syn. Thielaviopsis basicola), Ceratocystis smalleyi, two Cercospora beticola strains, Coleophoma cylindrospora, Fusarium fracticaudum, Phialophora cf. hyalina, and Morchella septimelata.</title>
        <authorList>
            <person name="Wingfield B.D."/>
            <person name="Bills G.F."/>
            <person name="Dong Y."/>
            <person name="Huang W."/>
            <person name="Nel W.J."/>
            <person name="Swalarsk-Parry B.S."/>
            <person name="Vaghefi N."/>
            <person name="Wilken P.M."/>
            <person name="An Z."/>
            <person name="de Beer Z.W."/>
            <person name="De Vos L."/>
            <person name="Chen L."/>
            <person name="Duong T.A."/>
            <person name="Gao Y."/>
            <person name="Hammerbacher A."/>
            <person name="Kikkert J.R."/>
            <person name="Li Y."/>
            <person name="Li H."/>
            <person name="Li K."/>
            <person name="Li Q."/>
            <person name="Liu X."/>
            <person name="Ma X."/>
            <person name="Naidoo K."/>
            <person name="Pethybridge S.J."/>
            <person name="Sun J."/>
            <person name="Steenkamp E.T."/>
            <person name="van der Nest M.A."/>
            <person name="van Wyk S."/>
            <person name="Wingfield M.J."/>
            <person name="Xiong C."/>
            <person name="Yue Q."/>
            <person name="Zhang X."/>
        </authorList>
    </citation>
    <scope>NUCLEOTIDE SEQUENCE [LARGE SCALE GENOMIC DNA]</scope>
    <source>
        <strain evidence="2 3">BP5796</strain>
    </source>
</reference>
<dbReference type="Proteomes" id="UP000256328">
    <property type="component" value="Unassembled WGS sequence"/>
</dbReference>